<dbReference type="RefSeq" id="WP_073143148.1">
    <property type="nucleotide sequence ID" value="NZ_FQWQ01000006.1"/>
</dbReference>
<evidence type="ECO:0008006" key="3">
    <source>
        <dbReference type="Google" id="ProtNLM"/>
    </source>
</evidence>
<organism evidence="1 2">
    <name type="scientific">Chryseolinea serpens</name>
    <dbReference type="NCBI Taxonomy" id="947013"/>
    <lineage>
        <taxon>Bacteria</taxon>
        <taxon>Pseudomonadati</taxon>
        <taxon>Bacteroidota</taxon>
        <taxon>Cytophagia</taxon>
        <taxon>Cytophagales</taxon>
        <taxon>Fulvivirgaceae</taxon>
        <taxon>Chryseolinea</taxon>
    </lineage>
</organism>
<dbReference type="OrthoDB" id="646451at2"/>
<evidence type="ECO:0000313" key="1">
    <source>
        <dbReference type="EMBL" id="SHI00025.1"/>
    </source>
</evidence>
<dbReference type="PROSITE" id="PS51257">
    <property type="entry name" value="PROKAR_LIPOPROTEIN"/>
    <property type="match status" value="1"/>
</dbReference>
<dbReference type="Proteomes" id="UP000184212">
    <property type="component" value="Unassembled WGS sequence"/>
</dbReference>
<dbReference type="EMBL" id="FQWQ01000006">
    <property type="protein sequence ID" value="SHI00025.1"/>
    <property type="molecule type" value="Genomic_DNA"/>
</dbReference>
<protein>
    <recommendedName>
        <fullName evidence="3">Outer membrane protein beta-barrel domain-containing protein</fullName>
    </recommendedName>
</protein>
<dbReference type="AlphaFoldDB" id="A0A1M5XJH7"/>
<evidence type="ECO:0000313" key="2">
    <source>
        <dbReference type="Proteomes" id="UP000184212"/>
    </source>
</evidence>
<proteinExistence type="predicted"/>
<keyword evidence="2" id="KW-1185">Reference proteome</keyword>
<sequence>MQKLLLFILVTIAISACAPVYVPNMRNSPLFRKAGEFQGSVQFGNGLDAQAAVAVTNHIGVIGNFSFADHTSYDNNNNPNNNDDYHKHKLLEGGLGYYQNDGNWCFEVFAGYGRGEGSSYANYEFWQTTTARSTGKYERYFIQPAFGYNKKIFHFSIIPRISVVNFTEFSSDATTSTPPVHLGSDPRVFIEPAFMGRVNLMDNHMFFCFQAGVAVPAATSVYFEYRWFQLSTGIGFRIGGWKPEAKTDSSK</sequence>
<accession>A0A1M5XJH7</accession>
<gene>
    <name evidence="1" type="ORF">SAMN04488109_6643</name>
</gene>
<reference evidence="1 2" key="1">
    <citation type="submission" date="2016-11" db="EMBL/GenBank/DDBJ databases">
        <authorList>
            <person name="Jaros S."/>
            <person name="Januszkiewicz K."/>
            <person name="Wedrychowicz H."/>
        </authorList>
    </citation>
    <scope>NUCLEOTIDE SEQUENCE [LARGE SCALE GENOMIC DNA]</scope>
    <source>
        <strain evidence="1 2">DSM 24574</strain>
    </source>
</reference>
<name>A0A1M5XJH7_9BACT</name>